<dbReference type="Gene3D" id="3.30.830.10">
    <property type="entry name" value="Metalloenzyme, LuxS/M16 peptidase-like"/>
    <property type="match status" value="4"/>
</dbReference>
<dbReference type="Pfam" id="PF00675">
    <property type="entry name" value="Peptidase_M16"/>
    <property type="match status" value="1"/>
</dbReference>
<evidence type="ECO:0000256" key="1">
    <source>
        <dbReference type="ARBA" id="ARBA00001947"/>
    </source>
</evidence>
<dbReference type="GO" id="GO:0004222">
    <property type="term" value="F:metalloendopeptidase activity"/>
    <property type="evidence" value="ECO:0007669"/>
    <property type="project" value="UniProtKB-EC"/>
</dbReference>
<keyword evidence="6" id="KW-0645">Protease</keyword>
<dbReference type="InterPro" id="IPR032632">
    <property type="entry name" value="Peptidase_M16_M"/>
</dbReference>
<evidence type="ECO:0000256" key="6">
    <source>
        <dbReference type="ARBA" id="ARBA00022670"/>
    </source>
</evidence>
<dbReference type="GO" id="GO:0005737">
    <property type="term" value="C:cytoplasm"/>
    <property type="evidence" value="ECO:0007669"/>
    <property type="project" value="UniProtKB-ARBA"/>
</dbReference>
<keyword evidence="8" id="KW-0378">Hydrolase</keyword>
<dbReference type="InterPro" id="IPR007863">
    <property type="entry name" value="Peptidase_M16_C"/>
</dbReference>
<evidence type="ECO:0000259" key="18">
    <source>
        <dbReference type="Pfam" id="PF22456"/>
    </source>
</evidence>
<dbReference type="FunFam" id="3.30.830.10:FF:000012">
    <property type="entry name" value="Protease 3"/>
    <property type="match status" value="1"/>
</dbReference>
<keyword evidence="20" id="KW-1185">Reference proteome</keyword>
<evidence type="ECO:0000313" key="20">
    <source>
        <dbReference type="Proteomes" id="UP000202259"/>
    </source>
</evidence>
<evidence type="ECO:0000256" key="3">
    <source>
        <dbReference type="ARBA" id="ARBA00007261"/>
    </source>
</evidence>
<dbReference type="PANTHER" id="PTHR43690">
    <property type="entry name" value="NARDILYSIN"/>
    <property type="match status" value="1"/>
</dbReference>
<feature type="domain" description="Peptidase M16 C-terminal" evidence="16">
    <location>
        <begin position="182"/>
        <end position="359"/>
    </location>
</feature>
<evidence type="ECO:0000256" key="14">
    <source>
        <dbReference type="RuleBase" id="RU004447"/>
    </source>
</evidence>
<dbReference type="KEGG" id="cber:B5D82_02070"/>
<evidence type="ECO:0000256" key="5">
    <source>
        <dbReference type="ARBA" id="ARBA00017565"/>
    </source>
</evidence>
<evidence type="ECO:0000256" key="11">
    <source>
        <dbReference type="ARBA" id="ARBA00029597"/>
    </source>
</evidence>
<evidence type="ECO:0000256" key="7">
    <source>
        <dbReference type="ARBA" id="ARBA00022723"/>
    </source>
</evidence>
<evidence type="ECO:0000256" key="4">
    <source>
        <dbReference type="ARBA" id="ARBA00012449"/>
    </source>
</evidence>
<dbReference type="Pfam" id="PF22456">
    <property type="entry name" value="PqqF-like_C_4"/>
    <property type="match status" value="1"/>
</dbReference>
<evidence type="ECO:0000259" key="16">
    <source>
        <dbReference type="Pfam" id="PF05193"/>
    </source>
</evidence>
<keyword evidence="9" id="KW-0862">Zinc</keyword>
<reference evidence="19 20" key="1">
    <citation type="submission" date="2017-08" db="EMBL/GenBank/DDBJ databases">
        <title>Complete genome of Colwellia sp. NB097-1, a psychrophile bacterium ioslated from Bering Sea.</title>
        <authorList>
            <person name="Chen X."/>
        </authorList>
    </citation>
    <scope>NUCLEOTIDE SEQUENCE [LARGE SCALE GENOMIC DNA]</scope>
    <source>
        <strain evidence="19 20">NB097-1</strain>
    </source>
</reference>
<dbReference type="Pfam" id="PF05193">
    <property type="entry name" value="Peptidase_M16_C"/>
    <property type="match status" value="1"/>
</dbReference>
<dbReference type="Pfam" id="PF16187">
    <property type="entry name" value="Peptidase_M16_M"/>
    <property type="match status" value="1"/>
</dbReference>
<feature type="domain" description="Coenzyme PQQ synthesis protein F-like C-terminal lobe" evidence="18">
    <location>
        <begin position="752"/>
        <end position="851"/>
    </location>
</feature>
<accession>A0A222G5P3</accession>
<gene>
    <name evidence="19" type="ORF">B5D82_02070</name>
</gene>
<dbReference type="PANTHER" id="PTHR43690:SF18">
    <property type="entry name" value="INSULIN-DEGRADING ENZYME-RELATED"/>
    <property type="match status" value="1"/>
</dbReference>
<dbReference type="InterPro" id="IPR011765">
    <property type="entry name" value="Pept_M16_N"/>
</dbReference>
<dbReference type="PROSITE" id="PS00143">
    <property type="entry name" value="INSULINASE"/>
    <property type="match status" value="1"/>
</dbReference>
<evidence type="ECO:0000256" key="9">
    <source>
        <dbReference type="ARBA" id="ARBA00022833"/>
    </source>
</evidence>
<dbReference type="RefSeq" id="WP_081148831.1">
    <property type="nucleotide sequence ID" value="NZ_CP020465.1"/>
</dbReference>
<dbReference type="EMBL" id="CP020465">
    <property type="protein sequence ID" value="ASP46674.1"/>
    <property type="molecule type" value="Genomic_DNA"/>
</dbReference>
<feature type="domain" description="Peptidase M16 N-terminal" evidence="15">
    <location>
        <begin position="22"/>
        <end position="138"/>
    </location>
</feature>
<evidence type="ECO:0000256" key="2">
    <source>
        <dbReference type="ARBA" id="ARBA00002184"/>
    </source>
</evidence>
<comment type="function">
    <text evidence="2">Endopeptidase that degrades small peptides of less than 7 kDa, such as glucagon and insulin.</text>
</comment>
<evidence type="ECO:0000256" key="8">
    <source>
        <dbReference type="ARBA" id="ARBA00022801"/>
    </source>
</evidence>
<keyword evidence="10" id="KW-0482">Metalloprotease</keyword>
<evidence type="ECO:0000259" key="15">
    <source>
        <dbReference type="Pfam" id="PF00675"/>
    </source>
</evidence>
<dbReference type="FunFam" id="3.30.830.10:FF:000005">
    <property type="entry name" value="nardilysin isoform X1"/>
    <property type="match status" value="1"/>
</dbReference>
<dbReference type="InterPro" id="IPR050626">
    <property type="entry name" value="Peptidase_M16"/>
</dbReference>
<dbReference type="SUPFAM" id="SSF63411">
    <property type="entry name" value="LuxS/MPP-like metallohydrolase"/>
    <property type="match status" value="4"/>
</dbReference>
<dbReference type="GO" id="GO:0046872">
    <property type="term" value="F:metal ion binding"/>
    <property type="evidence" value="ECO:0007669"/>
    <property type="project" value="UniProtKB-KW"/>
</dbReference>
<protein>
    <recommendedName>
        <fullName evidence="5">Protease 3</fullName>
        <ecNumber evidence="4">3.4.24.55</ecNumber>
    </recommendedName>
    <alternativeName>
        <fullName evidence="13">Pitrilysin</fullName>
    </alternativeName>
    <alternativeName>
        <fullName evidence="12">Protease III</fullName>
    </alternativeName>
    <alternativeName>
        <fullName evidence="11">Protease pi</fullName>
    </alternativeName>
</protein>
<evidence type="ECO:0000256" key="13">
    <source>
        <dbReference type="ARBA" id="ARBA00033450"/>
    </source>
</evidence>
<dbReference type="GO" id="GO:0006508">
    <property type="term" value="P:proteolysis"/>
    <property type="evidence" value="ECO:0007669"/>
    <property type="project" value="UniProtKB-KW"/>
</dbReference>
<sequence>MKKSPNDAKQYQTITLGNGLRALLVHNPESNKSAAALAVNVGHFDDPTHRQGLAHFLEHMLFLGTKNFPDGSEYQQFINQHGGSNNAWTATEHTCFFFDIGHQHFSSAIERFGEFFTAPLLSEEFVNKERKNIDAEFKLKLKDDIRRLYDVHKETINQDHPFAKFSVGSSETLADKDGYNLREELCDFFQANYQANFMTLVLEGPQSLTELENLANNHFSKVKSNGISKAKINHPLYLPKHQQKWISVQPVKNDQQLIISFAMPSIDKFYRQKPESILAYLIGHEGPGSILSLLKSKQWALALTAGSGINGSNFKDFNISISLSELGAKNITAIVSIVFSYLNLLRKEPLNEQYYQEKKSLAELSFSYQEKLSPLDSVSQLVINMQHYPEQDYIFGDYVMEGQNTATLTALLEFMVASNMRIISIDKDGPEQPHSNTSKWYQVPYTVNDIEQQQIEQWQQAAYLPELSLPNKNPYIVARPELVKDDSEKNNNLTPPAIIYQQSGLNVWFKHDTSFNTPKGYIYLSIDSPAVIESASTIAMTRLFIDLYSDAVTEEHYDAELAGIHYHLYSHQSGLTLQLSGISTKQEQLLPLLLASLMQGKFCPNKFELFKQQLLSHWHNAENSKSISQLFASLSATMQPKSPSSQTLINALEKIEFQQFKSFVPRIFENTAVDMLIHGNWSKQSADKIITDIKQVFAGKLSESNQVQTPCIDIQGLGAITLPMELPEHDHAALLYYPMANKDLRTVALTMLTNQLLSPTFFQEMRTEKQYGYLVGVGFIPINRYPGIAFYIQSPHTDSVTLTKAMDDFIARSNNYITNLPAEHWQHLQFGLASQLQEKDSNLRIKSQRYWAAICNKEASFSQKQKLISIIESLSINDVAEFLQQNFHGAESKDRLALLSYENGAQLEQMAKSITINENIETLLKKCQRKY</sequence>
<evidence type="ECO:0000313" key="19">
    <source>
        <dbReference type="EMBL" id="ASP46674.1"/>
    </source>
</evidence>
<dbReference type="OrthoDB" id="9811314at2"/>
<evidence type="ECO:0000259" key="17">
    <source>
        <dbReference type="Pfam" id="PF16187"/>
    </source>
</evidence>
<evidence type="ECO:0000256" key="12">
    <source>
        <dbReference type="ARBA" id="ARBA00031184"/>
    </source>
</evidence>
<evidence type="ECO:0000256" key="10">
    <source>
        <dbReference type="ARBA" id="ARBA00023049"/>
    </source>
</evidence>
<feature type="domain" description="Peptidase M16 middle/third" evidence="17">
    <location>
        <begin position="366"/>
        <end position="650"/>
    </location>
</feature>
<keyword evidence="7" id="KW-0479">Metal-binding</keyword>
<dbReference type="EC" id="3.4.24.55" evidence="4"/>
<comment type="cofactor">
    <cofactor evidence="1">
        <name>Zn(2+)</name>
        <dbReference type="ChEBI" id="CHEBI:29105"/>
    </cofactor>
</comment>
<dbReference type="InterPro" id="IPR011249">
    <property type="entry name" value="Metalloenz_LuxS/M16"/>
</dbReference>
<name>A0A222G5P3_9GAMM</name>
<dbReference type="InterPro" id="IPR054734">
    <property type="entry name" value="PqqF-like_C_4"/>
</dbReference>
<dbReference type="InterPro" id="IPR001431">
    <property type="entry name" value="Pept_M16_Zn_BS"/>
</dbReference>
<organism evidence="19 20">
    <name type="scientific">Cognaticolwellia beringensis</name>
    <dbReference type="NCBI Taxonomy" id="1967665"/>
    <lineage>
        <taxon>Bacteria</taxon>
        <taxon>Pseudomonadati</taxon>
        <taxon>Pseudomonadota</taxon>
        <taxon>Gammaproteobacteria</taxon>
        <taxon>Alteromonadales</taxon>
        <taxon>Colwelliaceae</taxon>
        <taxon>Cognaticolwellia</taxon>
    </lineage>
</organism>
<proteinExistence type="inferred from homology"/>
<dbReference type="Proteomes" id="UP000202259">
    <property type="component" value="Chromosome"/>
</dbReference>
<comment type="similarity">
    <text evidence="3 14">Belongs to the peptidase M16 family.</text>
</comment>
<dbReference type="AlphaFoldDB" id="A0A222G5P3"/>